<dbReference type="STRING" id="649747.HMPREF0083_03917"/>
<organism evidence="1 2">
    <name type="scientific">Aneurinibacillus aneurinilyticus ATCC 12856</name>
    <dbReference type="NCBI Taxonomy" id="649747"/>
    <lineage>
        <taxon>Bacteria</taxon>
        <taxon>Bacillati</taxon>
        <taxon>Bacillota</taxon>
        <taxon>Bacilli</taxon>
        <taxon>Bacillales</taxon>
        <taxon>Paenibacillaceae</taxon>
        <taxon>Aneurinibacillus group</taxon>
        <taxon>Aneurinibacillus</taxon>
    </lineage>
</organism>
<keyword evidence="2" id="KW-1185">Reference proteome</keyword>
<proteinExistence type="predicted"/>
<protein>
    <submittedName>
        <fullName evidence="1">Uncharacterized protein</fullName>
    </submittedName>
</protein>
<reference evidence="1 2" key="1">
    <citation type="submission" date="2013-08" db="EMBL/GenBank/DDBJ databases">
        <authorList>
            <person name="Weinstock G."/>
            <person name="Sodergren E."/>
            <person name="Wylie T."/>
            <person name="Fulton L."/>
            <person name="Fulton R."/>
            <person name="Fronick C."/>
            <person name="O'Laughlin M."/>
            <person name="Godfrey J."/>
            <person name="Miner T."/>
            <person name="Herter B."/>
            <person name="Appelbaum E."/>
            <person name="Cordes M."/>
            <person name="Lek S."/>
            <person name="Wollam A."/>
            <person name="Pepin K.H."/>
            <person name="Palsikar V.B."/>
            <person name="Mitreva M."/>
            <person name="Wilson R.K."/>
        </authorList>
    </citation>
    <scope>NUCLEOTIDE SEQUENCE [LARGE SCALE GENOMIC DNA]</scope>
    <source>
        <strain evidence="1 2">ATCC 12856</strain>
    </source>
</reference>
<gene>
    <name evidence="1" type="ORF">HMPREF0083_03917</name>
</gene>
<sequence>MQIGHGEYLIISSCIKNPYDSSKINGLIEEIKAIDATFGHANLLKINPKKVDYNLVWEGIEDFSTSFSMDLLNQFVLSTLELRFNSGTPARLQVMFLDELSYEVSLIFNYTQLIDEEHDIRIRTTRLEFIERVALVCFEKLLPLYGTYGVERSVEGIESLIENAPGLPCDKVFYNKKLINKSSTLLELINGAKYSKENGVGVYFRNSGLDDFQLVESDELRMKLNELLKLL</sequence>
<comment type="caution">
    <text evidence="1">The sequence shown here is derived from an EMBL/GenBank/DDBJ whole genome shotgun (WGS) entry which is preliminary data.</text>
</comment>
<dbReference type="RefSeq" id="WP_021622976.1">
    <property type="nucleotide sequence ID" value="NZ_KE952845.1"/>
</dbReference>
<dbReference type="Proteomes" id="UP000016511">
    <property type="component" value="Unassembled WGS sequence"/>
</dbReference>
<accession>U1X0E7</accession>
<evidence type="ECO:0000313" key="1">
    <source>
        <dbReference type="EMBL" id="ERI08003.1"/>
    </source>
</evidence>
<dbReference type="AlphaFoldDB" id="U1X0E7"/>
<dbReference type="HOGENOM" id="CLU_1197790_0_0_9"/>
<dbReference type="PATRIC" id="fig|649747.3.peg.3558"/>
<dbReference type="EMBL" id="AWSJ01000236">
    <property type="protein sequence ID" value="ERI08003.1"/>
    <property type="molecule type" value="Genomic_DNA"/>
</dbReference>
<name>U1X0E7_ANEAE</name>
<dbReference type="eggNOG" id="ENOG502ZN6N">
    <property type="taxonomic scope" value="Bacteria"/>
</dbReference>
<evidence type="ECO:0000313" key="2">
    <source>
        <dbReference type="Proteomes" id="UP000016511"/>
    </source>
</evidence>
<dbReference type="GeneID" id="92840328"/>